<name>A0ACB0E0H3_RANTA</name>
<sequence length="196" mass="20547">MNRACFWPYWVLLNLPPVNPPPPLLPPVYLSFRPSLKLTCFSRPAFCASFHLLFPAPFWTRQSPELQTGAGIPAGGEVLPQPADSPPAAARPAHAAGRLSQRGHVTGDHEMGDASPEALSYAGQPAPGERACSQAAPQSPPGPAGGERGPDSPTPHNPYPGPSAESGRRRARGLSRGVRGSSDPLAAPRPSRAPPP</sequence>
<organism evidence="1 2">
    <name type="scientific">Rangifer tarandus platyrhynchus</name>
    <name type="common">Svalbard reindeer</name>
    <dbReference type="NCBI Taxonomy" id="3082113"/>
    <lineage>
        <taxon>Eukaryota</taxon>
        <taxon>Metazoa</taxon>
        <taxon>Chordata</taxon>
        <taxon>Craniata</taxon>
        <taxon>Vertebrata</taxon>
        <taxon>Euteleostomi</taxon>
        <taxon>Mammalia</taxon>
        <taxon>Eutheria</taxon>
        <taxon>Laurasiatheria</taxon>
        <taxon>Artiodactyla</taxon>
        <taxon>Ruminantia</taxon>
        <taxon>Pecora</taxon>
        <taxon>Cervidae</taxon>
        <taxon>Odocoileinae</taxon>
        <taxon>Rangifer</taxon>
    </lineage>
</organism>
<accession>A0ACB0E0H3</accession>
<dbReference type="EMBL" id="OX596097">
    <property type="protein sequence ID" value="CAI9693942.1"/>
    <property type="molecule type" value="Genomic_DNA"/>
</dbReference>
<proteinExistence type="predicted"/>
<protein>
    <submittedName>
        <fullName evidence="1">Uncharacterized protein</fullName>
    </submittedName>
</protein>
<evidence type="ECO:0000313" key="2">
    <source>
        <dbReference type="Proteomes" id="UP001162501"/>
    </source>
</evidence>
<gene>
    <name evidence="1" type="ORF">MRATA1EN3_LOCUS5155</name>
</gene>
<evidence type="ECO:0000313" key="1">
    <source>
        <dbReference type="EMBL" id="CAI9693942.1"/>
    </source>
</evidence>
<reference evidence="1" key="1">
    <citation type="submission" date="2023-05" db="EMBL/GenBank/DDBJ databases">
        <authorList>
            <consortium name="ELIXIR-Norway"/>
        </authorList>
    </citation>
    <scope>NUCLEOTIDE SEQUENCE</scope>
</reference>
<dbReference type="Proteomes" id="UP001162501">
    <property type="component" value="Chromosome 13"/>
</dbReference>